<dbReference type="Pfam" id="PF13463">
    <property type="entry name" value="HTH_27"/>
    <property type="match status" value="1"/>
</dbReference>
<name>F4KX79_HALH1</name>
<dbReference type="PANTHER" id="PTHR33164">
    <property type="entry name" value="TRANSCRIPTIONAL REGULATOR, MARR FAMILY"/>
    <property type="match status" value="1"/>
</dbReference>
<dbReference type="InterPro" id="IPR036388">
    <property type="entry name" value="WH-like_DNA-bd_sf"/>
</dbReference>
<dbReference type="RefSeq" id="WP_013762871.1">
    <property type="nucleotide sequence ID" value="NC_015510.1"/>
</dbReference>
<dbReference type="HOGENOM" id="CLU_105055_0_0_10"/>
<dbReference type="InterPro" id="IPR000835">
    <property type="entry name" value="HTH_MarR-typ"/>
</dbReference>
<reference evidence="2 3" key="1">
    <citation type="journal article" date="2011" name="Stand. Genomic Sci.">
        <title>Complete genome sequence of Haliscomenobacter hydrossis type strain (O).</title>
        <authorList>
            <consortium name="US DOE Joint Genome Institute (JGI-PGF)"/>
            <person name="Daligault H."/>
            <person name="Lapidus A."/>
            <person name="Zeytun A."/>
            <person name="Nolan M."/>
            <person name="Lucas S."/>
            <person name="Del Rio T.G."/>
            <person name="Tice H."/>
            <person name="Cheng J.F."/>
            <person name="Tapia R."/>
            <person name="Han C."/>
            <person name="Goodwin L."/>
            <person name="Pitluck S."/>
            <person name="Liolios K."/>
            <person name="Pagani I."/>
            <person name="Ivanova N."/>
            <person name="Huntemann M."/>
            <person name="Mavromatis K."/>
            <person name="Mikhailova N."/>
            <person name="Pati A."/>
            <person name="Chen A."/>
            <person name="Palaniappan K."/>
            <person name="Land M."/>
            <person name="Hauser L."/>
            <person name="Brambilla E.M."/>
            <person name="Rohde M."/>
            <person name="Verbarg S."/>
            <person name="Goker M."/>
            <person name="Bristow J."/>
            <person name="Eisen J.A."/>
            <person name="Markowitz V."/>
            <person name="Hugenholtz P."/>
            <person name="Kyrpides N.C."/>
            <person name="Klenk H.P."/>
            <person name="Woyke T."/>
        </authorList>
    </citation>
    <scope>NUCLEOTIDE SEQUENCE [LARGE SCALE GENOMIC DNA]</scope>
    <source>
        <strain evidence="3">ATCC 27775 / DSM 1100 / LMG 10767 / O</strain>
    </source>
</reference>
<dbReference type="PANTHER" id="PTHR33164:SF43">
    <property type="entry name" value="HTH-TYPE TRANSCRIPTIONAL REPRESSOR YETL"/>
    <property type="match status" value="1"/>
</dbReference>
<evidence type="ECO:0000259" key="1">
    <source>
        <dbReference type="PROSITE" id="PS50995"/>
    </source>
</evidence>
<dbReference type="OrthoDB" id="961069at2"/>
<dbReference type="SMART" id="SM00347">
    <property type="entry name" value="HTH_MARR"/>
    <property type="match status" value="1"/>
</dbReference>
<dbReference type="GO" id="GO:0003700">
    <property type="term" value="F:DNA-binding transcription factor activity"/>
    <property type="evidence" value="ECO:0007669"/>
    <property type="project" value="InterPro"/>
</dbReference>
<dbReference type="InterPro" id="IPR036390">
    <property type="entry name" value="WH_DNA-bd_sf"/>
</dbReference>
<protein>
    <submittedName>
        <fullName evidence="2">Regulatory protein MarR</fullName>
    </submittedName>
</protein>
<gene>
    <name evidence="2" type="ordered locus">Halhy_0396</name>
</gene>
<dbReference type="EMBL" id="CP002691">
    <property type="protein sequence ID" value="AEE48307.1"/>
    <property type="molecule type" value="Genomic_DNA"/>
</dbReference>
<reference key="2">
    <citation type="submission" date="2011-04" db="EMBL/GenBank/DDBJ databases">
        <title>Complete sequence of chromosome of Haliscomenobacter hydrossis DSM 1100.</title>
        <authorList>
            <consortium name="US DOE Joint Genome Institute (JGI-PGF)"/>
            <person name="Lucas S."/>
            <person name="Han J."/>
            <person name="Lapidus A."/>
            <person name="Bruce D."/>
            <person name="Goodwin L."/>
            <person name="Pitluck S."/>
            <person name="Peters L."/>
            <person name="Kyrpides N."/>
            <person name="Mavromatis K."/>
            <person name="Ivanova N."/>
            <person name="Ovchinnikova G."/>
            <person name="Pagani I."/>
            <person name="Daligault H."/>
            <person name="Detter J.C."/>
            <person name="Han C."/>
            <person name="Land M."/>
            <person name="Hauser L."/>
            <person name="Markowitz V."/>
            <person name="Cheng J.-F."/>
            <person name="Hugenholtz P."/>
            <person name="Woyke T."/>
            <person name="Wu D."/>
            <person name="Verbarg S."/>
            <person name="Frueling A."/>
            <person name="Brambilla E."/>
            <person name="Klenk H.-P."/>
            <person name="Eisen J.A."/>
        </authorList>
    </citation>
    <scope>NUCLEOTIDE SEQUENCE</scope>
    <source>
        <strain>DSM 1100</strain>
    </source>
</reference>
<keyword evidence="3" id="KW-1185">Reference proteome</keyword>
<sequence length="220" mass="24844">MNKTVQIVNEWGAFEAAHPHAEIEEFCRYYLTAQRAKLELGENFSGKGTPPTAASYLMKLIGYIARLFELYITRAMSDVPEIKQAEDFYFLNNISHSGECRKTEVAHQQLLGVSTGIDTLNRLLAHGLIEERTDPSDKRARLVSVTEKGIKILHECYRRAAVVNDLIFTNLSEDDLKLCIQLLRGVEAKHAALALEVRELPILEMYEKVLGHKPDSCKGQ</sequence>
<dbReference type="PROSITE" id="PS50995">
    <property type="entry name" value="HTH_MARR_2"/>
    <property type="match status" value="1"/>
</dbReference>
<dbReference type="Gene3D" id="1.10.10.10">
    <property type="entry name" value="Winged helix-like DNA-binding domain superfamily/Winged helix DNA-binding domain"/>
    <property type="match status" value="1"/>
</dbReference>
<dbReference type="STRING" id="760192.Halhy_0396"/>
<dbReference type="AlphaFoldDB" id="F4KX79"/>
<evidence type="ECO:0000313" key="3">
    <source>
        <dbReference type="Proteomes" id="UP000008461"/>
    </source>
</evidence>
<dbReference type="GO" id="GO:0006950">
    <property type="term" value="P:response to stress"/>
    <property type="evidence" value="ECO:0007669"/>
    <property type="project" value="TreeGrafter"/>
</dbReference>
<dbReference type="InterPro" id="IPR039422">
    <property type="entry name" value="MarR/SlyA-like"/>
</dbReference>
<dbReference type="SUPFAM" id="SSF46785">
    <property type="entry name" value="Winged helix' DNA-binding domain"/>
    <property type="match status" value="1"/>
</dbReference>
<feature type="domain" description="HTH marR-type" evidence="1">
    <location>
        <begin position="54"/>
        <end position="188"/>
    </location>
</feature>
<dbReference type="PRINTS" id="PR00598">
    <property type="entry name" value="HTHMARR"/>
</dbReference>
<dbReference type="KEGG" id="hhy:Halhy_0396"/>
<proteinExistence type="predicted"/>
<organism evidence="2 3">
    <name type="scientific">Haliscomenobacter hydrossis (strain ATCC 27775 / DSM 1100 / LMG 10767 / O)</name>
    <dbReference type="NCBI Taxonomy" id="760192"/>
    <lineage>
        <taxon>Bacteria</taxon>
        <taxon>Pseudomonadati</taxon>
        <taxon>Bacteroidota</taxon>
        <taxon>Saprospiria</taxon>
        <taxon>Saprospirales</taxon>
        <taxon>Haliscomenobacteraceae</taxon>
        <taxon>Haliscomenobacter</taxon>
    </lineage>
</organism>
<dbReference type="Proteomes" id="UP000008461">
    <property type="component" value="Chromosome"/>
</dbReference>
<accession>F4KX79</accession>
<evidence type="ECO:0000313" key="2">
    <source>
        <dbReference type="EMBL" id="AEE48307.1"/>
    </source>
</evidence>
<dbReference type="eggNOG" id="COG1846">
    <property type="taxonomic scope" value="Bacteria"/>
</dbReference>